<dbReference type="SMART" id="SM00358">
    <property type="entry name" value="DSRM"/>
    <property type="match status" value="1"/>
</dbReference>
<evidence type="ECO:0000256" key="2">
    <source>
        <dbReference type="PROSITE-ProRule" id="PRU00266"/>
    </source>
</evidence>
<feature type="region of interest" description="Disordered" evidence="3">
    <location>
        <begin position="217"/>
        <end position="241"/>
    </location>
</feature>
<dbReference type="SUPFAM" id="SSF69065">
    <property type="entry name" value="RNase III domain-like"/>
    <property type="match status" value="1"/>
</dbReference>
<feature type="compositionally biased region" description="Pro residues" evidence="3">
    <location>
        <begin position="217"/>
        <end position="239"/>
    </location>
</feature>
<dbReference type="Gene3D" id="3.30.160.20">
    <property type="match status" value="1"/>
</dbReference>
<dbReference type="Pfam" id="PF00035">
    <property type="entry name" value="dsrm"/>
    <property type="match status" value="1"/>
</dbReference>
<dbReference type="GO" id="GO:0004525">
    <property type="term" value="F:ribonuclease III activity"/>
    <property type="evidence" value="ECO:0007669"/>
    <property type="project" value="InterPro"/>
</dbReference>
<dbReference type="GO" id="GO:0006396">
    <property type="term" value="P:RNA processing"/>
    <property type="evidence" value="ECO:0007669"/>
    <property type="project" value="InterPro"/>
</dbReference>
<organism evidence="6 7">
    <name type="scientific">Wolfiporia cocos (strain MD-104)</name>
    <name type="common">Brown rot fungus</name>
    <dbReference type="NCBI Taxonomy" id="742152"/>
    <lineage>
        <taxon>Eukaryota</taxon>
        <taxon>Fungi</taxon>
        <taxon>Dikarya</taxon>
        <taxon>Basidiomycota</taxon>
        <taxon>Agaricomycotina</taxon>
        <taxon>Agaricomycetes</taxon>
        <taxon>Polyporales</taxon>
        <taxon>Phaeolaceae</taxon>
        <taxon>Wolfiporia</taxon>
    </lineage>
</organism>
<dbReference type="STRING" id="742152.A0A2H3IVC2"/>
<evidence type="ECO:0000259" key="5">
    <source>
        <dbReference type="PROSITE" id="PS50142"/>
    </source>
</evidence>
<dbReference type="AlphaFoldDB" id="A0A2H3IVC2"/>
<evidence type="ECO:0000259" key="4">
    <source>
        <dbReference type="PROSITE" id="PS50137"/>
    </source>
</evidence>
<name>A0A2H3IVC2_WOLCO</name>
<dbReference type="SUPFAM" id="SSF54768">
    <property type="entry name" value="dsRNA-binding domain-like"/>
    <property type="match status" value="1"/>
</dbReference>
<evidence type="ECO:0000256" key="3">
    <source>
        <dbReference type="SAM" id="MobiDB-lite"/>
    </source>
</evidence>
<dbReference type="PROSITE" id="PS50137">
    <property type="entry name" value="DS_RBD"/>
    <property type="match status" value="1"/>
</dbReference>
<dbReference type="Gene3D" id="1.10.1520.10">
    <property type="entry name" value="Ribonuclease III domain"/>
    <property type="match status" value="1"/>
</dbReference>
<reference evidence="6 7" key="1">
    <citation type="journal article" date="2012" name="Science">
        <title>The Paleozoic origin of enzymatic lignin decomposition reconstructed from 31 fungal genomes.</title>
        <authorList>
            <person name="Floudas D."/>
            <person name="Binder M."/>
            <person name="Riley R."/>
            <person name="Barry K."/>
            <person name="Blanchette R.A."/>
            <person name="Henrissat B."/>
            <person name="Martinez A.T."/>
            <person name="Otillar R."/>
            <person name="Spatafora J.W."/>
            <person name="Yadav J.S."/>
            <person name="Aerts A."/>
            <person name="Benoit I."/>
            <person name="Boyd A."/>
            <person name="Carlson A."/>
            <person name="Copeland A."/>
            <person name="Coutinho P.M."/>
            <person name="de Vries R.P."/>
            <person name="Ferreira P."/>
            <person name="Findley K."/>
            <person name="Foster B."/>
            <person name="Gaskell J."/>
            <person name="Glotzer D."/>
            <person name="Gorecki P."/>
            <person name="Heitman J."/>
            <person name="Hesse C."/>
            <person name="Hori C."/>
            <person name="Igarashi K."/>
            <person name="Jurgens J.A."/>
            <person name="Kallen N."/>
            <person name="Kersten P."/>
            <person name="Kohler A."/>
            <person name="Kuees U."/>
            <person name="Kumar T.K.A."/>
            <person name="Kuo A."/>
            <person name="LaButti K."/>
            <person name="Larrondo L.F."/>
            <person name="Lindquist E."/>
            <person name="Ling A."/>
            <person name="Lombard V."/>
            <person name="Lucas S."/>
            <person name="Lundell T."/>
            <person name="Martin R."/>
            <person name="McLaughlin D.J."/>
            <person name="Morgenstern I."/>
            <person name="Morin E."/>
            <person name="Murat C."/>
            <person name="Nagy L.G."/>
            <person name="Nolan M."/>
            <person name="Ohm R.A."/>
            <person name="Patyshakuliyeva A."/>
            <person name="Rokas A."/>
            <person name="Ruiz-Duenas F.J."/>
            <person name="Sabat G."/>
            <person name="Salamov A."/>
            <person name="Samejima M."/>
            <person name="Schmutz J."/>
            <person name="Slot J.C."/>
            <person name="St John F."/>
            <person name="Stenlid J."/>
            <person name="Sun H."/>
            <person name="Sun S."/>
            <person name="Syed K."/>
            <person name="Tsang A."/>
            <person name="Wiebenga A."/>
            <person name="Young D."/>
            <person name="Pisabarro A."/>
            <person name="Eastwood D.C."/>
            <person name="Martin F."/>
            <person name="Cullen D."/>
            <person name="Grigoriev I.V."/>
            <person name="Hibbett D.S."/>
        </authorList>
    </citation>
    <scope>NUCLEOTIDE SEQUENCE [LARGE SCALE GENOMIC DNA]</scope>
    <source>
        <strain evidence="6 7">MD-104</strain>
    </source>
</reference>
<feature type="compositionally biased region" description="Polar residues" evidence="3">
    <location>
        <begin position="1"/>
        <end position="10"/>
    </location>
</feature>
<keyword evidence="7" id="KW-1185">Reference proteome</keyword>
<dbReference type="Pfam" id="PF14622">
    <property type="entry name" value="Ribonucleas_3_3"/>
    <property type="match status" value="1"/>
</dbReference>
<evidence type="ECO:0000256" key="1">
    <source>
        <dbReference type="ARBA" id="ARBA00022884"/>
    </source>
</evidence>
<dbReference type="SMART" id="SM00535">
    <property type="entry name" value="RIBOc"/>
    <property type="match status" value="1"/>
</dbReference>
<gene>
    <name evidence="6" type="ORF">WOLCODRAFT_22338</name>
</gene>
<dbReference type="InterPro" id="IPR000999">
    <property type="entry name" value="RNase_III_dom"/>
</dbReference>
<evidence type="ECO:0000313" key="6">
    <source>
        <dbReference type="EMBL" id="PCH33926.1"/>
    </source>
</evidence>
<dbReference type="GO" id="GO:0003723">
    <property type="term" value="F:RNA binding"/>
    <property type="evidence" value="ECO:0007669"/>
    <property type="project" value="UniProtKB-UniRule"/>
</dbReference>
<dbReference type="OMA" id="YAMGWAP"/>
<keyword evidence="1 2" id="KW-0694">RNA-binding</keyword>
<sequence length="319" mass="34974">MEVDTAQWSSPAADGTWPSAGPAITDSTQTTGVKRPRSPSIVNAMDTPPLTPVPQLHGDIILEVFTHKSLRFPGAPTNEDSEYGDSERLSLLGEKVLEVAITFALFNKRPLLKAHDIESRRDDILADEQIDKWVVSYKMREKVRCAPDKFDDLKTPKETRALFCSYVGAVYSQKGMEVVQDWIGRLIDPDYAPPAPTGIFGADYEYGSYKRIKTETPPPFMASVPPPPSQAPPPLPHNPLAPAQPQAAFLPLFNQTANQRRLAVEYPAQFTGPPHAGRWTVQCVVNGIPKGEGSGASKQLAKEDAARQAFYAMGWAPHA</sequence>
<dbReference type="PROSITE" id="PS50142">
    <property type="entry name" value="RNASE_3_2"/>
    <property type="match status" value="1"/>
</dbReference>
<feature type="domain" description="DRBM" evidence="4">
    <location>
        <begin position="244"/>
        <end position="315"/>
    </location>
</feature>
<dbReference type="EMBL" id="KB467831">
    <property type="protein sequence ID" value="PCH33926.1"/>
    <property type="molecule type" value="Genomic_DNA"/>
</dbReference>
<dbReference type="OrthoDB" id="2392202at2759"/>
<proteinExistence type="predicted"/>
<accession>A0A2H3IVC2</accession>
<evidence type="ECO:0000313" key="7">
    <source>
        <dbReference type="Proteomes" id="UP000218811"/>
    </source>
</evidence>
<feature type="domain" description="RNase III" evidence="5">
    <location>
        <begin position="59"/>
        <end position="175"/>
    </location>
</feature>
<feature type="region of interest" description="Disordered" evidence="3">
    <location>
        <begin position="1"/>
        <end position="52"/>
    </location>
</feature>
<protein>
    <submittedName>
        <fullName evidence="6">Uncharacterized protein</fullName>
    </submittedName>
</protein>
<dbReference type="CDD" id="cd00593">
    <property type="entry name" value="RIBOc"/>
    <property type="match status" value="1"/>
</dbReference>
<dbReference type="InterPro" id="IPR014720">
    <property type="entry name" value="dsRBD_dom"/>
</dbReference>
<dbReference type="InterPro" id="IPR036389">
    <property type="entry name" value="RNase_III_sf"/>
</dbReference>
<dbReference type="Proteomes" id="UP000218811">
    <property type="component" value="Unassembled WGS sequence"/>
</dbReference>
<dbReference type="CDD" id="cd10845">
    <property type="entry name" value="DSRM_RNAse_III_family"/>
    <property type="match status" value="1"/>
</dbReference>